<keyword evidence="7 17" id="KW-0812">Transmembrane</keyword>
<feature type="domain" description="Peptidase M28" evidence="18">
    <location>
        <begin position="118"/>
        <end position="330"/>
    </location>
</feature>
<gene>
    <name evidence="21" type="ORF">D9758_010766</name>
</gene>
<feature type="compositionally biased region" description="Low complexity" evidence="16">
    <location>
        <begin position="414"/>
        <end position="423"/>
    </location>
</feature>
<feature type="region of interest" description="Disordered" evidence="16">
    <location>
        <begin position="414"/>
        <end position="442"/>
    </location>
</feature>
<dbReference type="InterPro" id="IPR053976">
    <property type="entry name" value="PFF1_TM"/>
</dbReference>
<evidence type="ECO:0000256" key="5">
    <source>
        <dbReference type="ARBA" id="ARBA00022554"/>
    </source>
</evidence>
<keyword evidence="12" id="KW-0482">Metalloprotease</keyword>
<keyword evidence="14" id="KW-0325">Glycoprotein</keyword>
<evidence type="ECO:0000256" key="15">
    <source>
        <dbReference type="RuleBase" id="RU361240"/>
    </source>
</evidence>
<dbReference type="InterPro" id="IPR048024">
    <property type="entry name" value="Fxna-like_M28_dom"/>
</dbReference>
<keyword evidence="8 15" id="KW-0479">Metal-binding</keyword>
<evidence type="ECO:0000256" key="11">
    <source>
        <dbReference type="ARBA" id="ARBA00022989"/>
    </source>
</evidence>
<evidence type="ECO:0000256" key="13">
    <source>
        <dbReference type="ARBA" id="ARBA00023136"/>
    </source>
</evidence>
<dbReference type="OrthoDB" id="76293at2759"/>
<keyword evidence="6 15" id="KW-0645">Protease</keyword>
<feature type="domain" description="Vacuolar membrane protease transmembrane" evidence="20">
    <location>
        <begin position="461"/>
        <end position="570"/>
    </location>
</feature>
<protein>
    <recommendedName>
        <fullName evidence="15">Peptide hydrolase</fullName>
        <ecNumber evidence="15">3.4.-.-</ecNumber>
    </recommendedName>
</protein>
<evidence type="ECO:0000256" key="9">
    <source>
        <dbReference type="ARBA" id="ARBA00022801"/>
    </source>
</evidence>
<evidence type="ECO:0000259" key="18">
    <source>
        <dbReference type="Pfam" id="PF04389"/>
    </source>
</evidence>
<dbReference type="Gene3D" id="3.40.630.10">
    <property type="entry name" value="Zn peptidases"/>
    <property type="match status" value="1"/>
</dbReference>
<keyword evidence="13 17" id="KW-0472">Membrane</keyword>
<dbReference type="CDD" id="cd03875">
    <property type="entry name" value="M28_Fxna_like"/>
    <property type="match status" value="1"/>
</dbReference>
<evidence type="ECO:0000256" key="12">
    <source>
        <dbReference type="ARBA" id="ARBA00023049"/>
    </source>
</evidence>
<comment type="function">
    <text evidence="2">May be involved in vacuolar sorting and osmoregulation.</text>
</comment>
<dbReference type="InterPro" id="IPR053975">
    <property type="entry name" value="PFF1_C"/>
</dbReference>
<evidence type="ECO:0000256" key="4">
    <source>
        <dbReference type="ARBA" id="ARBA00010918"/>
    </source>
</evidence>
<evidence type="ECO:0000256" key="6">
    <source>
        <dbReference type="ARBA" id="ARBA00022670"/>
    </source>
</evidence>
<feature type="signal peptide" evidence="15">
    <location>
        <begin position="1"/>
        <end position="23"/>
    </location>
</feature>
<dbReference type="AlphaFoldDB" id="A0A8H5FZE5"/>
<dbReference type="Pfam" id="PF22251">
    <property type="entry name" value="PFF1_TM"/>
    <property type="match status" value="1"/>
</dbReference>
<dbReference type="SUPFAM" id="SSF53187">
    <property type="entry name" value="Zn-dependent exopeptidases"/>
    <property type="match status" value="1"/>
</dbReference>
<feature type="transmembrane region" description="Helical" evidence="17">
    <location>
        <begin position="690"/>
        <end position="711"/>
    </location>
</feature>
<evidence type="ECO:0000256" key="1">
    <source>
        <dbReference type="ARBA" id="ARBA00001947"/>
    </source>
</evidence>
<feature type="compositionally biased region" description="Polar residues" evidence="16">
    <location>
        <begin position="432"/>
        <end position="442"/>
    </location>
</feature>
<evidence type="ECO:0000259" key="20">
    <source>
        <dbReference type="Pfam" id="PF22251"/>
    </source>
</evidence>
<dbReference type="GO" id="GO:0006508">
    <property type="term" value="P:proteolysis"/>
    <property type="evidence" value="ECO:0007669"/>
    <property type="project" value="UniProtKB-KW"/>
</dbReference>
<sequence>MGRVTTAFVVLLYLAVFLSVFISDQLPSIPEEATRRRNGEGGRLSFAYTDLQHIARRPHPYLSHENDRVREYILGRVLQIQKEAEVEVEVSDDLFSTGKWGTNPLQGTAMGVYFEGTNIIVRIRGTMGDSDTNGAVLFSAHYDSVSTSSGAVDDGIGVVTLLQLLDFLSKHDPPRRTVVFNFNNGEEDGLNGARAFLLHPWITNASSPASEIPAAFLNLEGASSGGRPLLFRATGGSVLGAFAKAHVPHPHANVLTADAFSRGLVRSGTDYSVYNQPCAVPFRSDSPESPGCRPIEGMDLAFYRGRSKYHTKYDALPYVDGGKRALWAMMETTWAAGRSLAHGDSDVTSGAGNEKSVYFDLFGVSFLMFPLSYLLTFNITALVAGPIILILVLFYETALMRSRRLIVQVQTPSVVPGQSSSSPEIVQREEAGTSTQPPQSRVSRWQKRLPPAYTVLEHLQFWIALIVAAGIQVAIAAVYLTLNPFIVYTYPFLVLLTNFSFAIVVFTVVPSFFSLHPSWTAASQTRALLLHTYIFTYILLILSTVGITRLGLGGFYFISIWNALVWLGCMGCAVGGCIFGGKDASLSISSGPSPRNADNANDMDATEAGAEPDHDDDDSDERTPLIGRRSQSQQSSQSIIESTFSAILTYIPSLLLAIILIPVPLIPFSHVTALLLGALPQTLADGSPAITVYVVSALLGLLGGVLVLPFVGLKEGEVVESPGPSLGPSIGLNGVGKRKSSRSGSGVESSFGTGFGFGAIIVTIIGLFGIGFLLAAWVPWPAEWLPASRYTQGWEGGLFPFNEGSPLKVFFQQKVLISRDSDDHSDSGNRLEGTTKIKVSTTLVGASPFVEKMILPALPSYESANDSGKECVLLSGPEVKARGLWKCSWVVWEGAQDSSDGGSDGHGDREMIPYPGGLRFIADSEMNQQTVSEDVGVSDSVTLPRAPWDGGWQIPSNKWITARAMKTSFINDLNSRNQNQSKSNQTLRTHPGAQFRIRGRNTRGCRVYFNSPVKAFRVPSRDVEDSEEWTTVNTTEIRLWSRTWGREFALDIMWGDEDGSEGNDDPKTIEDGLGTQATFGDEAMKVDFQYSAPKNRTGRVACEWAEYESGMVGMGGDFQGTLAAKIPAYEEVLTFLPRWAVANKLDDGLVEVESQFVL</sequence>
<feature type="domain" description="Vacuolar membrane protease C-terminal" evidence="19">
    <location>
        <begin position="980"/>
        <end position="1152"/>
    </location>
</feature>
<dbReference type="Proteomes" id="UP000559256">
    <property type="component" value="Unassembled WGS sequence"/>
</dbReference>
<feature type="transmembrane region" description="Helical" evidence="17">
    <location>
        <begin position="488"/>
        <end position="515"/>
    </location>
</feature>
<evidence type="ECO:0000256" key="3">
    <source>
        <dbReference type="ARBA" id="ARBA00004128"/>
    </source>
</evidence>
<feature type="chain" id="PRO_5034593739" description="Peptide hydrolase" evidence="15">
    <location>
        <begin position="24"/>
        <end position="1158"/>
    </location>
</feature>
<dbReference type="Pfam" id="PF22250">
    <property type="entry name" value="PFF1_C"/>
    <property type="match status" value="1"/>
</dbReference>
<feature type="compositionally biased region" description="Polar residues" evidence="16">
    <location>
        <begin position="590"/>
        <end position="599"/>
    </location>
</feature>
<dbReference type="EMBL" id="JAACJM010000060">
    <property type="protein sequence ID" value="KAF5354417.1"/>
    <property type="molecule type" value="Genomic_DNA"/>
</dbReference>
<feature type="transmembrane region" description="Helical" evidence="17">
    <location>
        <begin position="371"/>
        <end position="395"/>
    </location>
</feature>
<proteinExistence type="inferred from homology"/>
<evidence type="ECO:0000256" key="14">
    <source>
        <dbReference type="ARBA" id="ARBA00023180"/>
    </source>
</evidence>
<reference evidence="21 22" key="1">
    <citation type="journal article" date="2020" name="ISME J.">
        <title>Uncovering the hidden diversity of litter-decomposition mechanisms in mushroom-forming fungi.</title>
        <authorList>
            <person name="Floudas D."/>
            <person name="Bentzer J."/>
            <person name="Ahren D."/>
            <person name="Johansson T."/>
            <person name="Persson P."/>
            <person name="Tunlid A."/>
        </authorList>
    </citation>
    <scope>NUCLEOTIDE SEQUENCE [LARGE SCALE GENOMIC DNA]</scope>
    <source>
        <strain evidence="21 22">CBS 291.85</strain>
    </source>
</reference>
<feature type="transmembrane region" description="Helical" evidence="17">
    <location>
        <begin position="654"/>
        <end position="678"/>
    </location>
</feature>
<keyword evidence="15" id="KW-0732">Signal</keyword>
<evidence type="ECO:0000256" key="16">
    <source>
        <dbReference type="SAM" id="MobiDB-lite"/>
    </source>
</evidence>
<dbReference type="PANTHER" id="PTHR12147:SF58">
    <property type="entry name" value="VACUOLAR MEMBRANE PROTEASE"/>
    <property type="match status" value="1"/>
</dbReference>
<evidence type="ECO:0000259" key="19">
    <source>
        <dbReference type="Pfam" id="PF22250"/>
    </source>
</evidence>
<evidence type="ECO:0000313" key="21">
    <source>
        <dbReference type="EMBL" id="KAF5354417.1"/>
    </source>
</evidence>
<comment type="similarity">
    <text evidence="4 15">Belongs to the peptidase M28 family.</text>
</comment>
<feature type="transmembrane region" description="Helical" evidence="17">
    <location>
        <begin position="461"/>
        <end position="482"/>
    </location>
</feature>
<keyword evidence="22" id="KW-1185">Reference proteome</keyword>
<comment type="caution">
    <text evidence="21">The sequence shown here is derived from an EMBL/GenBank/DDBJ whole genome shotgun (WGS) entry which is preliminary data.</text>
</comment>
<accession>A0A8H5FZE5</accession>
<evidence type="ECO:0000313" key="22">
    <source>
        <dbReference type="Proteomes" id="UP000559256"/>
    </source>
</evidence>
<keyword evidence="5" id="KW-0926">Vacuole</keyword>
<evidence type="ECO:0000256" key="7">
    <source>
        <dbReference type="ARBA" id="ARBA00022692"/>
    </source>
</evidence>
<feature type="transmembrane region" description="Helical" evidence="17">
    <location>
        <begin position="755"/>
        <end position="780"/>
    </location>
</feature>
<evidence type="ECO:0000256" key="2">
    <source>
        <dbReference type="ARBA" id="ARBA00003273"/>
    </source>
</evidence>
<evidence type="ECO:0000256" key="17">
    <source>
        <dbReference type="SAM" id="Phobius"/>
    </source>
</evidence>
<dbReference type="PANTHER" id="PTHR12147">
    <property type="entry name" value="METALLOPEPTIDASE M28 FAMILY MEMBER"/>
    <property type="match status" value="1"/>
</dbReference>
<comment type="cofactor">
    <cofactor evidence="1">
        <name>Zn(2+)</name>
        <dbReference type="ChEBI" id="CHEBI:29105"/>
    </cofactor>
</comment>
<dbReference type="InterPro" id="IPR045175">
    <property type="entry name" value="M28_fam"/>
</dbReference>
<organism evidence="21 22">
    <name type="scientific">Tetrapyrgos nigripes</name>
    <dbReference type="NCBI Taxonomy" id="182062"/>
    <lineage>
        <taxon>Eukaryota</taxon>
        <taxon>Fungi</taxon>
        <taxon>Dikarya</taxon>
        <taxon>Basidiomycota</taxon>
        <taxon>Agaricomycotina</taxon>
        <taxon>Agaricomycetes</taxon>
        <taxon>Agaricomycetidae</taxon>
        <taxon>Agaricales</taxon>
        <taxon>Marasmiineae</taxon>
        <taxon>Marasmiaceae</taxon>
        <taxon>Tetrapyrgos</taxon>
    </lineage>
</organism>
<dbReference type="Pfam" id="PF04389">
    <property type="entry name" value="Peptidase_M28"/>
    <property type="match status" value="1"/>
</dbReference>
<dbReference type="GO" id="GO:0046872">
    <property type="term" value="F:metal ion binding"/>
    <property type="evidence" value="ECO:0007669"/>
    <property type="project" value="UniProtKB-KW"/>
</dbReference>
<feature type="transmembrane region" description="Helical" evidence="17">
    <location>
        <begin position="527"/>
        <end position="548"/>
    </location>
</feature>
<comment type="subcellular location">
    <subcellularLocation>
        <location evidence="3">Vacuole membrane</location>
        <topology evidence="3">Multi-pass membrane protein</topology>
    </subcellularLocation>
</comment>
<dbReference type="InterPro" id="IPR007484">
    <property type="entry name" value="Peptidase_M28"/>
</dbReference>
<dbReference type="GO" id="GO:0005774">
    <property type="term" value="C:vacuolar membrane"/>
    <property type="evidence" value="ECO:0007669"/>
    <property type="project" value="UniProtKB-SubCell"/>
</dbReference>
<evidence type="ECO:0000256" key="10">
    <source>
        <dbReference type="ARBA" id="ARBA00022833"/>
    </source>
</evidence>
<dbReference type="EC" id="3.4.-.-" evidence="15"/>
<evidence type="ECO:0000256" key="8">
    <source>
        <dbReference type="ARBA" id="ARBA00022723"/>
    </source>
</evidence>
<keyword evidence="9 15" id="KW-0378">Hydrolase</keyword>
<dbReference type="GO" id="GO:0008235">
    <property type="term" value="F:metalloexopeptidase activity"/>
    <property type="evidence" value="ECO:0007669"/>
    <property type="project" value="InterPro"/>
</dbReference>
<feature type="region of interest" description="Disordered" evidence="16">
    <location>
        <begin position="590"/>
        <end position="634"/>
    </location>
</feature>
<keyword evidence="11 17" id="KW-1133">Transmembrane helix</keyword>
<name>A0A8H5FZE5_9AGAR</name>
<keyword evidence="10 15" id="KW-0862">Zinc</keyword>
<feature type="transmembrane region" description="Helical" evidence="17">
    <location>
        <begin position="554"/>
        <end position="579"/>
    </location>
</feature>